<dbReference type="Proteomes" id="UP001642409">
    <property type="component" value="Unassembled WGS sequence"/>
</dbReference>
<evidence type="ECO:0000313" key="4">
    <source>
        <dbReference type="Proteomes" id="UP001642409"/>
    </source>
</evidence>
<keyword evidence="4" id="KW-1185">Reference proteome</keyword>
<reference evidence="3 4" key="2">
    <citation type="submission" date="2024-07" db="EMBL/GenBank/DDBJ databases">
        <authorList>
            <person name="Akdeniz Z."/>
        </authorList>
    </citation>
    <scope>NUCLEOTIDE SEQUENCE [LARGE SCALE GENOMIC DNA]</scope>
</reference>
<reference evidence="2" key="1">
    <citation type="submission" date="2023-06" db="EMBL/GenBank/DDBJ databases">
        <authorList>
            <person name="Kurt Z."/>
        </authorList>
    </citation>
    <scope>NUCLEOTIDE SEQUENCE</scope>
</reference>
<feature type="transmembrane region" description="Helical" evidence="1">
    <location>
        <begin position="30"/>
        <end position="47"/>
    </location>
</feature>
<name>A0AA86TQB4_9EUKA</name>
<dbReference type="EMBL" id="CATOUU010000171">
    <property type="protein sequence ID" value="CAI9919378.1"/>
    <property type="molecule type" value="Genomic_DNA"/>
</dbReference>
<keyword evidence="1" id="KW-0472">Membrane</keyword>
<protein>
    <submittedName>
        <fullName evidence="3">Hypothetical_protein</fullName>
    </submittedName>
</protein>
<evidence type="ECO:0000313" key="3">
    <source>
        <dbReference type="EMBL" id="CAL5978026.1"/>
    </source>
</evidence>
<gene>
    <name evidence="3" type="ORF">HINF_LOCUS4593</name>
    <name evidence="2" type="ORF">HINF_LOCUS7023</name>
</gene>
<dbReference type="AlphaFoldDB" id="A0AA86TQB4"/>
<keyword evidence="1" id="KW-1133">Transmembrane helix</keyword>
<proteinExistence type="predicted"/>
<accession>A0AA86TQB4</accession>
<sequence length="117" mass="13644">MINSSLAKYLARCYHTPNLITESLLASSELMEFVLEVFLIILLYVICSSMHKCNNNLQNRSKSKSQRLLRSQLQYIQVSYIFYYILGLTCDNATRDIWLERKAVVFLLIIVQKGNEM</sequence>
<dbReference type="EMBL" id="CAXDID020000008">
    <property type="protein sequence ID" value="CAL5978026.1"/>
    <property type="molecule type" value="Genomic_DNA"/>
</dbReference>
<keyword evidence="1" id="KW-0812">Transmembrane</keyword>
<comment type="caution">
    <text evidence="2">The sequence shown here is derived from an EMBL/GenBank/DDBJ whole genome shotgun (WGS) entry which is preliminary data.</text>
</comment>
<evidence type="ECO:0000256" key="1">
    <source>
        <dbReference type="SAM" id="Phobius"/>
    </source>
</evidence>
<organism evidence="2">
    <name type="scientific">Hexamita inflata</name>
    <dbReference type="NCBI Taxonomy" id="28002"/>
    <lineage>
        <taxon>Eukaryota</taxon>
        <taxon>Metamonada</taxon>
        <taxon>Diplomonadida</taxon>
        <taxon>Hexamitidae</taxon>
        <taxon>Hexamitinae</taxon>
        <taxon>Hexamita</taxon>
    </lineage>
</organism>
<evidence type="ECO:0000313" key="2">
    <source>
        <dbReference type="EMBL" id="CAI9919378.1"/>
    </source>
</evidence>